<organism evidence="1 2">
    <name type="scientific">Enterococcus devriesei</name>
    <dbReference type="NCBI Taxonomy" id="319970"/>
    <lineage>
        <taxon>Bacteria</taxon>
        <taxon>Bacillati</taxon>
        <taxon>Bacillota</taxon>
        <taxon>Bacilli</taxon>
        <taxon>Lactobacillales</taxon>
        <taxon>Enterococcaceae</taxon>
        <taxon>Enterococcus</taxon>
    </lineage>
</organism>
<dbReference type="AlphaFoldDB" id="A0A1L8SVA4"/>
<reference evidence="1 2" key="1">
    <citation type="submission" date="2014-12" db="EMBL/GenBank/DDBJ databases">
        <title>Draft genome sequences of 29 type strains of Enterococci.</title>
        <authorList>
            <person name="Zhong Z."/>
            <person name="Sun Z."/>
            <person name="Liu W."/>
            <person name="Zhang W."/>
            <person name="Zhang H."/>
        </authorList>
    </citation>
    <scope>NUCLEOTIDE SEQUENCE [LARGE SCALE GENOMIC DNA]</scope>
    <source>
        <strain evidence="1 2">DSM 22802</strain>
    </source>
</reference>
<dbReference type="Proteomes" id="UP000183700">
    <property type="component" value="Unassembled WGS sequence"/>
</dbReference>
<dbReference type="EMBL" id="JXKM01000004">
    <property type="protein sequence ID" value="OJG36019.1"/>
    <property type="molecule type" value="Genomic_DNA"/>
</dbReference>
<keyword evidence="2" id="KW-1185">Reference proteome</keyword>
<dbReference type="RefSeq" id="WP_071861977.1">
    <property type="nucleotide sequence ID" value="NZ_JBHLVS010000013.1"/>
</dbReference>
<dbReference type="OrthoDB" id="2194307at2"/>
<gene>
    <name evidence="1" type="ORF">RV00_GL002163</name>
</gene>
<protein>
    <submittedName>
        <fullName evidence="1">Uncharacterized protein</fullName>
    </submittedName>
</protein>
<proteinExistence type="predicted"/>
<comment type="caution">
    <text evidence="1">The sequence shown here is derived from an EMBL/GenBank/DDBJ whole genome shotgun (WGS) entry which is preliminary data.</text>
</comment>
<name>A0A1L8SVA4_9ENTE</name>
<evidence type="ECO:0000313" key="1">
    <source>
        <dbReference type="EMBL" id="OJG36019.1"/>
    </source>
</evidence>
<accession>A0A1L8SVA4</accession>
<evidence type="ECO:0000313" key="2">
    <source>
        <dbReference type="Proteomes" id="UP000183700"/>
    </source>
</evidence>
<sequence>MMTEFENNAIEVMLTAGISEEHIQRQKKAFIKAAELEDYYDPVADNEGPSKEIPVQKISGIKGKEKLAGESVYDLFMGVTGECDTEKIKEHLHSLQKNGLAFQQAFYSGDFNLEPVHQLQFNYYQEDDCYILQEQGLHRLVAAKMFDAPYLSGVVTVYELNEANKKLYAEYISLKELLRLTDMKGMTLDLFREKNNF</sequence>